<dbReference type="SUPFAM" id="SSF53822">
    <property type="entry name" value="Periplasmic binding protein-like I"/>
    <property type="match status" value="1"/>
</dbReference>
<feature type="chain" id="PRO_5038903901" evidence="5">
    <location>
        <begin position="19"/>
        <end position="328"/>
    </location>
</feature>
<dbReference type="RefSeq" id="WP_106532151.1">
    <property type="nucleotide sequence ID" value="NZ_PYAT01000002.1"/>
</dbReference>
<sequence>MKKLWILFLAVVTVFGLAACGSGSESESSGSGSSGGETDDTVKIGISLPSATHGWMGALIDSAEKQAKALQESDGIEYVMTNAADPNKQANDVDDLIAQDVDVIVMLPIESAALTPVGQKIKDAGIPLVIVDRELENDAATVVVKGDNEGIGVNAGKFFVEQLGGKGKVVEISGPPSSVTEQRGSGFKEAVEASEGLEIIASQSGDFSTEKSLEVMQNILQANPQIDAVFTQDDGMALGVLQAIEEAGRTDIQFVTGAGGAKQVFEDIKNDGLMKATFLYSPTMVEDAVKIAADLAKGEEPAETMVVKEATQVTKENVDEFYDPESKF</sequence>
<evidence type="ECO:0000256" key="1">
    <source>
        <dbReference type="ARBA" id="ARBA00004196"/>
    </source>
</evidence>
<proteinExistence type="inferred from homology"/>
<gene>
    <name evidence="7" type="ORF">B0H99_102142</name>
</gene>
<evidence type="ECO:0000313" key="7">
    <source>
        <dbReference type="EMBL" id="PSL41458.1"/>
    </source>
</evidence>
<dbReference type="InterPro" id="IPR025997">
    <property type="entry name" value="SBP_2_dom"/>
</dbReference>
<name>A0A2P8H5H0_9BACL</name>
<protein>
    <submittedName>
        <fullName evidence="7">Monosaccharide ABC transporter substrate-binding protein (CUT2 family)</fullName>
    </submittedName>
</protein>
<evidence type="ECO:0000256" key="3">
    <source>
        <dbReference type="ARBA" id="ARBA00022729"/>
    </source>
</evidence>
<dbReference type="PANTHER" id="PTHR46847:SF1">
    <property type="entry name" value="D-ALLOSE-BINDING PERIPLASMIC PROTEIN-RELATED"/>
    <property type="match status" value="1"/>
</dbReference>
<feature type="domain" description="Periplasmic binding protein" evidence="6">
    <location>
        <begin position="44"/>
        <end position="300"/>
    </location>
</feature>
<dbReference type="PROSITE" id="PS51257">
    <property type="entry name" value="PROKAR_LIPOPROTEIN"/>
    <property type="match status" value="1"/>
</dbReference>
<dbReference type="PANTHER" id="PTHR46847">
    <property type="entry name" value="D-ALLOSE-BINDING PERIPLASMIC PROTEIN-RELATED"/>
    <property type="match status" value="1"/>
</dbReference>
<feature type="region of interest" description="Disordered" evidence="4">
    <location>
        <begin position="23"/>
        <end position="43"/>
    </location>
</feature>
<organism evidence="7 8">
    <name type="scientific">Planomicrobium soli</name>
    <dbReference type="NCBI Taxonomy" id="1176648"/>
    <lineage>
        <taxon>Bacteria</taxon>
        <taxon>Bacillati</taxon>
        <taxon>Bacillota</taxon>
        <taxon>Bacilli</taxon>
        <taxon>Bacillales</taxon>
        <taxon>Caryophanaceae</taxon>
        <taxon>Planomicrobium</taxon>
    </lineage>
</organism>
<dbReference type="EMBL" id="PYAT01000002">
    <property type="protein sequence ID" value="PSL41458.1"/>
    <property type="molecule type" value="Genomic_DNA"/>
</dbReference>
<dbReference type="Pfam" id="PF13407">
    <property type="entry name" value="Peripla_BP_4"/>
    <property type="match status" value="1"/>
</dbReference>
<evidence type="ECO:0000313" key="8">
    <source>
        <dbReference type="Proteomes" id="UP000242682"/>
    </source>
</evidence>
<reference evidence="7 8" key="1">
    <citation type="submission" date="2018-03" db="EMBL/GenBank/DDBJ databases">
        <title>Genomic Encyclopedia of Type Strains, Phase III (KMG-III): the genomes of soil and plant-associated and newly described type strains.</title>
        <authorList>
            <person name="Whitman W."/>
        </authorList>
    </citation>
    <scope>NUCLEOTIDE SEQUENCE [LARGE SCALE GENOMIC DNA]</scope>
    <source>
        <strain evidence="7 8">CGMCC 1.12259</strain>
    </source>
</reference>
<keyword evidence="8" id="KW-1185">Reference proteome</keyword>
<evidence type="ECO:0000259" key="6">
    <source>
        <dbReference type="Pfam" id="PF13407"/>
    </source>
</evidence>
<comment type="subcellular location">
    <subcellularLocation>
        <location evidence="1">Cell envelope</location>
    </subcellularLocation>
</comment>
<comment type="similarity">
    <text evidence="2">Belongs to the bacterial solute-binding protein 2 family.</text>
</comment>
<feature type="signal peptide" evidence="5">
    <location>
        <begin position="1"/>
        <end position="18"/>
    </location>
</feature>
<dbReference type="Gene3D" id="3.40.50.2300">
    <property type="match status" value="2"/>
</dbReference>
<keyword evidence="3 5" id="KW-0732">Signal</keyword>
<dbReference type="AlphaFoldDB" id="A0A2P8H5H0"/>
<accession>A0A2P8H5H0</accession>
<dbReference type="InterPro" id="IPR028082">
    <property type="entry name" value="Peripla_BP_I"/>
</dbReference>
<dbReference type="GO" id="GO:0030313">
    <property type="term" value="C:cell envelope"/>
    <property type="evidence" value="ECO:0007669"/>
    <property type="project" value="UniProtKB-SubCell"/>
</dbReference>
<evidence type="ECO:0000256" key="5">
    <source>
        <dbReference type="SAM" id="SignalP"/>
    </source>
</evidence>
<comment type="caution">
    <text evidence="7">The sequence shown here is derived from an EMBL/GenBank/DDBJ whole genome shotgun (WGS) entry which is preliminary data.</text>
</comment>
<evidence type="ECO:0000256" key="2">
    <source>
        <dbReference type="ARBA" id="ARBA00007639"/>
    </source>
</evidence>
<evidence type="ECO:0000256" key="4">
    <source>
        <dbReference type="SAM" id="MobiDB-lite"/>
    </source>
</evidence>
<dbReference type="OrthoDB" id="9814427at2"/>
<dbReference type="GO" id="GO:0030246">
    <property type="term" value="F:carbohydrate binding"/>
    <property type="evidence" value="ECO:0007669"/>
    <property type="project" value="UniProtKB-ARBA"/>
</dbReference>
<dbReference type="Proteomes" id="UP000242682">
    <property type="component" value="Unassembled WGS sequence"/>
</dbReference>